<feature type="transmembrane region" description="Helical" evidence="1">
    <location>
        <begin position="115"/>
        <end position="133"/>
    </location>
</feature>
<feature type="domain" description="Phosphatidic acid phosphatase type 2/haloperoxidase" evidence="2">
    <location>
        <begin position="144"/>
        <end position="268"/>
    </location>
</feature>
<dbReference type="Pfam" id="PF01569">
    <property type="entry name" value="PAP2"/>
    <property type="match status" value="1"/>
</dbReference>
<protein>
    <recommendedName>
        <fullName evidence="2">Phosphatidic acid phosphatase type 2/haloperoxidase domain-containing protein</fullName>
    </recommendedName>
</protein>
<feature type="transmembrane region" description="Helical" evidence="1">
    <location>
        <begin position="145"/>
        <end position="165"/>
    </location>
</feature>
<feature type="transmembrane region" description="Helical" evidence="1">
    <location>
        <begin position="253"/>
        <end position="273"/>
    </location>
</feature>
<dbReference type="SUPFAM" id="SSF48317">
    <property type="entry name" value="Acid phosphatase/Vanadium-dependent haloperoxidase"/>
    <property type="match status" value="1"/>
</dbReference>
<keyword evidence="1" id="KW-1133">Transmembrane helix</keyword>
<evidence type="ECO:0000313" key="3">
    <source>
        <dbReference type="EMBL" id="KKN50879.1"/>
    </source>
</evidence>
<dbReference type="SMART" id="SM00014">
    <property type="entry name" value="acidPPc"/>
    <property type="match status" value="1"/>
</dbReference>
<evidence type="ECO:0000256" key="1">
    <source>
        <dbReference type="SAM" id="Phobius"/>
    </source>
</evidence>
<feature type="transmembrane region" description="Helical" evidence="1">
    <location>
        <begin position="196"/>
        <end position="214"/>
    </location>
</feature>
<dbReference type="CDD" id="cd01610">
    <property type="entry name" value="PAP2_like"/>
    <property type="match status" value="1"/>
</dbReference>
<gene>
    <name evidence="3" type="ORF">LCGC14_0628380</name>
</gene>
<feature type="transmembrane region" description="Helical" evidence="1">
    <location>
        <begin position="21"/>
        <end position="39"/>
    </location>
</feature>
<organism evidence="3">
    <name type="scientific">marine sediment metagenome</name>
    <dbReference type="NCBI Taxonomy" id="412755"/>
    <lineage>
        <taxon>unclassified sequences</taxon>
        <taxon>metagenomes</taxon>
        <taxon>ecological metagenomes</taxon>
    </lineage>
</organism>
<dbReference type="InterPro" id="IPR000326">
    <property type="entry name" value="PAP2/HPO"/>
</dbReference>
<evidence type="ECO:0000259" key="2">
    <source>
        <dbReference type="SMART" id="SM00014"/>
    </source>
</evidence>
<dbReference type="EMBL" id="LAZR01001091">
    <property type="protein sequence ID" value="KKN50879.1"/>
    <property type="molecule type" value="Genomic_DNA"/>
</dbReference>
<name>A0A0F9R7W5_9ZZZZ</name>
<feature type="transmembrane region" description="Helical" evidence="1">
    <location>
        <begin position="226"/>
        <end position="247"/>
    </location>
</feature>
<keyword evidence="1" id="KW-0472">Membrane</keyword>
<sequence length="283" mass="31894">MDYYIENSMRINLKESLINKLMIFILVSWIILAVVFGFIDLEISKAVVDENSVWGNFGEEFGEAPGYGLIAIALSAFIGSLNKDVKKQKIPAYIIIIFGIFILLFGIIFNSQSLIVDGAVVAISLITFVIFTFNKDWNNYRNISLVITILTILNPLLFVQLTKILTGRVRFIKLAIDFSNYTPWFLPPGPSGNNSFPSGHTSMSFMFLPLLILVKDRKWKDIIRIIVSFLVIGWAIFVGVSRIVVGAHYASDVLFSAGMAAIITIISYKMIYLRERNANKEEK</sequence>
<keyword evidence="1" id="KW-0812">Transmembrane</keyword>
<accession>A0A0F9R7W5</accession>
<feature type="transmembrane region" description="Helical" evidence="1">
    <location>
        <begin position="64"/>
        <end position="81"/>
    </location>
</feature>
<proteinExistence type="predicted"/>
<comment type="caution">
    <text evidence="3">The sequence shown here is derived from an EMBL/GenBank/DDBJ whole genome shotgun (WGS) entry which is preliminary data.</text>
</comment>
<dbReference type="AlphaFoldDB" id="A0A0F9R7W5"/>
<reference evidence="3" key="1">
    <citation type="journal article" date="2015" name="Nature">
        <title>Complex archaea that bridge the gap between prokaryotes and eukaryotes.</title>
        <authorList>
            <person name="Spang A."/>
            <person name="Saw J.H."/>
            <person name="Jorgensen S.L."/>
            <person name="Zaremba-Niedzwiedzka K."/>
            <person name="Martijn J."/>
            <person name="Lind A.E."/>
            <person name="van Eijk R."/>
            <person name="Schleper C."/>
            <person name="Guy L."/>
            <person name="Ettema T.J."/>
        </authorList>
    </citation>
    <scope>NUCLEOTIDE SEQUENCE</scope>
</reference>
<feature type="transmembrane region" description="Helical" evidence="1">
    <location>
        <begin position="90"/>
        <end position="109"/>
    </location>
</feature>
<dbReference type="InterPro" id="IPR036938">
    <property type="entry name" value="PAP2/HPO_sf"/>
</dbReference>
<dbReference type="Gene3D" id="1.20.144.10">
    <property type="entry name" value="Phosphatidic acid phosphatase type 2/haloperoxidase"/>
    <property type="match status" value="1"/>
</dbReference>